<dbReference type="SMART" id="SM00388">
    <property type="entry name" value="HisKA"/>
    <property type="match status" value="1"/>
</dbReference>
<sequence>MPETTQAEGWSPLSPESGRVGPERLLVCLGPYPLSLRLVRAAHRLAAAQGLEWFALYVETPEHERLPAAPREVVSQALRLASHLGARVVRVSGFRIGQEILHFARENQITKIMLGKPQKGVWRRLVGGTLVEFLIRHSGPLDVLVVSGDEEESGGEIPPPPVKTRFWVALRGYLLASLGVAGCTGLAALLFPYLTFTSLVMLYLLTVVVISSFLNRGPAIFSVCASVTVFGFIFVPEYWSFKIANPEYALTLLVMLLVSMLISELTGRIRYQAKVARRQERQTAALYDMSQRLAAADNLEMLLQTAVEHIARIFQGQASILLAETDDRLRVAAGPPLPEDVREGMVARWVYRYGHTAGAGTGTLSAVRGIYVPLLALQRPAGVLRLELPQPHAPQTADTLPLLEAMARQLGLALEREKLRREARDTHLAMEAERMRNTLLSSVSHDLKTPLTVIAGAASSLLEGQEVLDHAAKTELAQTIYEEAKRLDRLVLNLLEMSRLQSGQVKLHKEWHMLEEVLGSALHQLEPQLQGRQVKIVLPADLPLVNIDALLIERVFINLLDNALKYTPPGTPLEISGHLEDRQVVLEVADRGPGFPPEAATRLFEKFYQAAPQTARGVGLGLSICQAIVEIHGGRIWGGNRPEGGAFFRFTLPLEEGAPQLPPDLQDTEELQNHEAPDPSH</sequence>
<dbReference type="InterPro" id="IPR014729">
    <property type="entry name" value="Rossmann-like_a/b/a_fold"/>
</dbReference>
<dbReference type="Pfam" id="PF13493">
    <property type="entry name" value="DUF4118"/>
    <property type="match status" value="1"/>
</dbReference>
<dbReference type="InterPro" id="IPR036097">
    <property type="entry name" value="HisK_dim/P_sf"/>
</dbReference>
<accession>A0A7C5END2</accession>
<evidence type="ECO:0000256" key="8">
    <source>
        <dbReference type="ARBA" id="ARBA00022777"/>
    </source>
</evidence>
<dbReference type="InterPro" id="IPR005467">
    <property type="entry name" value="His_kinase_dom"/>
</dbReference>
<keyword evidence="11" id="KW-0902">Two-component regulatory system</keyword>
<evidence type="ECO:0000256" key="13">
    <source>
        <dbReference type="SAM" id="MobiDB-lite"/>
    </source>
</evidence>
<comment type="caution">
    <text evidence="16">The sequence shown here is derived from an EMBL/GenBank/DDBJ whole genome shotgun (WGS) entry which is preliminary data.</text>
</comment>
<dbReference type="SUPFAM" id="SSF52402">
    <property type="entry name" value="Adenine nucleotide alpha hydrolases-like"/>
    <property type="match status" value="1"/>
</dbReference>
<dbReference type="GO" id="GO:0005524">
    <property type="term" value="F:ATP binding"/>
    <property type="evidence" value="ECO:0007669"/>
    <property type="project" value="UniProtKB-KW"/>
</dbReference>
<comment type="catalytic activity">
    <reaction evidence="1">
        <text>ATP + protein L-histidine = ADP + protein N-phospho-L-histidine.</text>
        <dbReference type="EC" id="2.7.13.3"/>
    </reaction>
</comment>
<dbReference type="GO" id="GO:0005886">
    <property type="term" value="C:plasma membrane"/>
    <property type="evidence" value="ECO:0007669"/>
    <property type="project" value="TreeGrafter"/>
</dbReference>
<reference evidence="16" key="1">
    <citation type="journal article" date="2020" name="mSystems">
        <title>Genome- and Community-Level Interaction Insights into Carbon Utilization and Element Cycling Functions of Hydrothermarchaeota in Hydrothermal Sediment.</title>
        <authorList>
            <person name="Zhou Z."/>
            <person name="Liu Y."/>
            <person name="Xu W."/>
            <person name="Pan J."/>
            <person name="Luo Z.H."/>
            <person name="Li M."/>
        </authorList>
    </citation>
    <scope>NUCLEOTIDE SEQUENCE [LARGE SCALE GENOMIC DNA]</scope>
    <source>
        <strain evidence="16">SpSt-853</strain>
    </source>
</reference>
<feature type="transmembrane region" description="Helical" evidence="14">
    <location>
        <begin position="248"/>
        <end position="267"/>
    </location>
</feature>
<dbReference type="CDD" id="cd00082">
    <property type="entry name" value="HisKA"/>
    <property type="match status" value="1"/>
</dbReference>
<dbReference type="Gene3D" id="3.30.565.10">
    <property type="entry name" value="Histidine kinase-like ATPase, C-terminal domain"/>
    <property type="match status" value="1"/>
</dbReference>
<evidence type="ECO:0000256" key="6">
    <source>
        <dbReference type="ARBA" id="ARBA00022692"/>
    </source>
</evidence>
<dbReference type="InterPro" id="IPR052023">
    <property type="entry name" value="Histidine_kinase_KdpD"/>
</dbReference>
<dbReference type="PANTHER" id="PTHR45569">
    <property type="entry name" value="SENSOR PROTEIN KDPD"/>
    <property type="match status" value="1"/>
</dbReference>
<dbReference type="InterPro" id="IPR003018">
    <property type="entry name" value="GAF"/>
</dbReference>
<name>A0A7C5END2_9BACT</name>
<dbReference type="SUPFAM" id="SSF47384">
    <property type="entry name" value="Homodimeric domain of signal transducing histidine kinase"/>
    <property type="match status" value="1"/>
</dbReference>
<dbReference type="InterPro" id="IPR038318">
    <property type="entry name" value="KdpD_sf"/>
</dbReference>
<evidence type="ECO:0000256" key="5">
    <source>
        <dbReference type="ARBA" id="ARBA00022679"/>
    </source>
</evidence>
<dbReference type="SUPFAM" id="SSF55781">
    <property type="entry name" value="GAF domain-like"/>
    <property type="match status" value="1"/>
</dbReference>
<dbReference type="CDD" id="cd00075">
    <property type="entry name" value="HATPase"/>
    <property type="match status" value="1"/>
</dbReference>
<protein>
    <recommendedName>
        <fullName evidence="3">histidine kinase</fullName>
        <ecNumber evidence="3">2.7.13.3</ecNumber>
    </recommendedName>
</protein>
<evidence type="ECO:0000256" key="1">
    <source>
        <dbReference type="ARBA" id="ARBA00000085"/>
    </source>
</evidence>
<feature type="domain" description="Histidine kinase" evidence="15">
    <location>
        <begin position="442"/>
        <end position="656"/>
    </location>
</feature>
<evidence type="ECO:0000259" key="15">
    <source>
        <dbReference type="PROSITE" id="PS50109"/>
    </source>
</evidence>
<dbReference type="PROSITE" id="PS50109">
    <property type="entry name" value="HIS_KIN"/>
    <property type="match status" value="1"/>
</dbReference>
<dbReference type="Gene3D" id="1.10.287.130">
    <property type="match status" value="1"/>
</dbReference>
<organism evidence="16">
    <name type="scientific">Desulfobacca acetoxidans</name>
    <dbReference type="NCBI Taxonomy" id="60893"/>
    <lineage>
        <taxon>Bacteria</taxon>
        <taxon>Pseudomonadati</taxon>
        <taxon>Thermodesulfobacteriota</taxon>
        <taxon>Desulfobaccia</taxon>
        <taxon>Desulfobaccales</taxon>
        <taxon>Desulfobaccaceae</taxon>
        <taxon>Desulfobacca</taxon>
    </lineage>
</organism>
<feature type="transmembrane region" description="Helical" evidence="14">
    <location>
        <begin position="219"/>
        <end position="236"/>
    </location>
</feature>
<dbReference type="SMART" id="SM00387">
    <property type="entry name" value="HATPase_c"/>
    <property type="match status" value="1"/>
</dbReference>
<feature type="compositionally biased region" description="Basic and acidic residues" evidence="13">
    <location>
        <begin position="671"/>
        <end position="681"/>
    </location>
</feature>
<dbReference type="PRINTS" id="PR00344">
    <property type="entry name" value="BCTRLSENSOR"/>
</dbReference>
<dbReference type="FunFam" id="3.30.565.10:FF:000042">
    <property type="entry name" value="Two-component sensor histidine kinase KdpD"/>
    <property type="match status" value="1"/>
</dbReference>
<dbReference type="InterPro" id="IPR003594">
    <property type="entry name" value="HATPase_dom"/>
</dbReference>
<dbReference type="Pfam" id="PF02518">
    <property type="entry name" value="HATPase_c"/>
    <property type="match status" value="1"/>
</dbReference>
<dbReference type="FunFam" id="1.10.287.130:FF:000001">
    <property type="entry name" value="Two-component sensor histidine kinase"/>
    <property type="match status" value="1"/>
</dbReference>
<keyword evidence="7" id="KW-0547">Nucleotide-binding</keyword>
<dbReference type="Gene3D" id="3.30.450.40">
    <property type="match status" value="1"/>
</dbReference>
<evidence type="ECO:0000313" key="16">
    <source>
        <dbReference type="EMBL" id="HGZ10698.1"/>
    </source>
</evidence>
<evidence type="ECO:0000256" key="4">
    <source>
        <dbReference type="ARBA" id="ARBA00022553"/>
    </source>
</evidence>
<dbReference type="EMBL" id="DTKJ01000005">
    <property type="protein sequence ID" value="HGZ10698.1"/>
    <property type="molecule type" value="Genomic_DNA"/>
</dbReference>
<dbReference type="GO" id="GO:0000155">
    <property type="term" value="F:phosphorelay sensor kinase activity"/>
    <property type="evidence" value="ECO:0007669"/>
    <property type="project" value="InterPro"/>
</dbReference>
<dbReference type="SUPFAM" id="SSF55874">
    <property type="entry name" value="ATPase domain of HSP90 chaperone/DNA topoisomerase II/histidine kinase"/>
    <property type="match status" value="1"/>
</dbReference>
<dbReference type="GO" id="GO:0042802">
    <property type="term" value="F:identical protein binding"/>
    <property type="evidence" value="ECO:0007669"/>
    <property type="project" value="UniProtKB-ARBA"/>
</dbReference>
<keyword evidence="5" id="KW-0808">Transferase</keyword>
<keyword evidence="8 16" id="KW-0418">Kinase</keyword>
<proteinExistence type="predicted"/>
<feature type="region of interest" description="Disordered" evidence="13">
    <location>
        <begin position="658"/>
        <end position="681"/>
    </location>
</feature>
<dbReference type="InterPro" id="IPR003661">
    <property type="entry name" value="HisK_dim/P_dom"/>
</dbReference>
<keyword evidence="9" id="KW-0067">ATP-binding</keyword>
<evidence type="ECO:0000256" key="3">
    <source>
        <dbReference type="ARBA" id="ARBA00012438"/>
    </source>
</evidence>
<dbReference type="Pfam" id="PF13492">
    <property type="entry name" value="GAF_3"/>
    <property type="match status" value="1"/>
</dbReference>
<evidence type="ECO:0000256" key="2">
    <source>
        <dbReference type="ARBA" id="ARBA00004141"/>
    </source>
</evidence>
<dbReference type="Gene3D" id="1.20.120.620">
    <property type="entry name" value="Backbone structure of the membrane domain of e. Coli histidine kinase receptor kdpd"/>
    <property type="match status" value="1"/>
</dbReference>
<comment type="subcellular location">
    <subcellularLocation>
        <location evidence="2">Membrane</location>
        <topology evidence="2">Multi-pass membrane protein</topology>
    </subcellularLocation>
</comment>
<dbReference type="Gene3D" id="3.40.50.620">
    <property type="entry name" value="HUPs"/>
    <property type="match status" value="1"/>
</dbReference>
<keyword evidence="4" id="KW-0597">Phosphoprotein</keyword>
<dbReference type="InterPro" id="IPR025201">
    <property type="entry name" value="KdpD_TM"/>
</dbReference>
<evidence type="ECO:0000256" key="11">
    <source>
        <dbReference type="ARBA" id="ARBA00023012"/>
    </source>
</evidence>
<dbReference type="InterPro" id="IPR004358">
    <property type="entry name" value="Sig_transdc_His_kin-like_C"/>
</dbReference>
<dbReference type="AlphaFoldDB" id="A0A7C5END2"/>
<gene>
    <name evidence="16" type="ORF">ENW48_00590</name>
</gene>
<dbReference type="CDD" id="cd01987">
    <property type="entry name" value="USP_KdpD-like"/>
    <property type="match status" value="1"/>
</dbReference>
<dbReference type="EC" id="2.7.13.3" evidence="3"/>
<dbReference type="Pfam" id="PF00512">
    <property type="entry name" value="HisKA"/>
    <property type="match status" value="1"/>
</dbReference>
<dbReference type="PANTHER" id="PTHR45569:SF1">
    <property type="entry name" value="SENSOR PROTEIN KDPD"/>
    <property type="match status" value="1"/>
</dbReference>
<keyword evidence="12 14" id="KW-0472">Membrane</keyword>
<feature type="transmembrane region" description="Helical" evidence="14">
    <location>
        <begin position="172"/>
        <end position="190"/>
    </location>
</feature>
<dbReference type="InterPro" id="IPR036890">
    <property type="entry name" value="HATPase_C_sf"/>
</dbReference>
<evidence type="ECO:0000256" key="12">
    <source>
        <dbReference type="ARBA" id="ARBA00023136"/>
    </source>
</evidence>
<dbReference type="InterPro" id="IPR029016">
    <property type="entry name" value="GAF-like_dom_sf"/>
</dbReference>
<evidence type="ECO:0000256" key="10">
    <source>
        <dbReference type="ARBA" id="ARBA00022989"/>
    </source>
</evidence>
<keyword evidence="6 14" id="KW-0812">Transmembrane</keyword>
<keyword evidence="10 14" id="KW-1133">Transmembrane helix</keyword>
<evidence type="ECO:0000256" key="7">
    <source>
        <dbReference type="ARBA" id="ARBA00022741"/>
    </source>
</evidence>
<evidence type="ECO:0000256" key="9">
    <source>
        <dbReference type="ARBA" id="ARBA00022840"/>
    </source>
</evidence>
<evidence type="ECO:0000256" key="14">
    <source>
        <dbReference type="SAM" id="Phobius"/>
    </source>
</evidence>